<gene>
    <name evidence="2" type="ORF">GSCOC_T00022797001</name>
</gene>
<evidence type="ECO:0000313" key="2">
    <source>
        <dbReference type="EMBL" id="CDO98635.1"/>
    </source>
</evidence>
<reference evidence="3" key="1">
    <citation type="journal article" date="2014" name="Science">
        <title>The coffee genome provides insight into the convergent evolution of caffeine biosynthesis.</title>
        <authorList>
            <person name="Denoeud F."/>
            <person name="Carretero-Paulet L."/>
            <person name="Dereeper A."/>
            <person name="Droc G."/>
            <person name="Guyot R."/>
            <person name="Pietrella M."/>
            <person name="Zheng C."/>
            <person name="Alberti A."/>
            <person name="Anthony F."/>
            <person name="Aprea G."/>
            <person name="Aury J.M."/>
            <person name="Bento P."/>
            <person name="Bernard M."/>
            <person name="Bocs S."/>
            <person name="Campa C."/>
            <person name="Cenci A."/>
            <person name="Combes M.C."/>
            <person name="Crouzillat D."/>
            <person name="Da Silva C."/>
            <person name="Daddiego L."/>
            <person name="De Bellis F."/>
            <person name="Dussert S."/>
            <person name="Garsmeur O."/>
            <person name="Gayraud T."/>
            <person name="Guignon V."/>
            <person name="Jahn K."/>
            <person name="Jamilloux V."/>
            <person name="Joet T."/>
            <person name="Labadie K."/>
            <person name="Lan T."/>
            <person name="Leclercq J."/>
            <person name="Lepelley M."/>
            <person name="Leroy T."/>
            <person name="Li L.T."/>
            <person name="Librado P."/>
            <person name="Lopez L."/>
            <person name="Munoz A."/>
            <person name="Noel B."/>
            <person name="Pallavicini A."/>
            <person name="Perrotta G."/>
            <person name="Poncet V."/>
            <person name="Pot D."/>
            <person name="Priyono X."/>
            <person name="Rigoreau M."/>
            <person name="Rouard M."/>
            <person name="Rozas J."/>
            <person name="Tranchant-Dubreuil C."/>
            <person name="VanBuren R."/>
            <person name="Zhang Q."/>
            <person name="Andrade A.C."/>
            <person name="Argout X."/>
            <person name="Bertrand B."/>
            <person name="de Kochko A."/>
            <person name="Graziosi G."/>
            <person name="Henry R.J."/>
            <person name="Jayarama X."/>
            <person name="Ming R."/>
            <person name="Nagai C."/>
            <person name="Rounsley S."/>
            <person name="Sankoff D."/>
            <person name="Giuliano G."/>
            <person name="Albert V.A."/>
            <person name="Wincker P."/>
            <person name="Lashermes P."/>
        </authorList>
    </citation>
    <scope>NUCLEOTIDE SEQUENCE [LARGE SCALE GENOMIC DNA]</scope>
    <source>
        <strain evidence="3">cv. DH200-94</strain>
    </source>
</reference>
<dbReference type="Proteomes" id="UP000295252">
    <property type="component" value="Chromosome VI"/>
</dbReference>
<dbReference type="AlphaFoldDB" id="A0A068TQN8"/>
<accession>A0A068TQN8</accession>
<evidence type="ECO:0000256" key="1">
    <source>
        <dbReference type="SAM" id="SignalP"/>
    </source>
</evidence>
<keyword evidence="1" id="KW-0732">Signal</keyword>
<keyword evidence="3" id="KW-1185">Reference proteome</keyword>
<dbReference type="EMBL" id="HG739086">
    <property type="protein sequence ID" value="CDO98635.1"/>
    <property type="molecule type" value="Genomic_DNA"/>
</dbReference>
<sequence>MLYFLFYLVHLFSSHTLVTRSHREAQITNPNQPLSSSSVRRFVIMNGDLSCEFSLWP</sequence>
<feature type="chain" id="PRO_5001654204" evidence="1">
    <location>
        <begin position="17"/>
        <end position="57"/>
    </location>
</feature>
<feature type="signal peptide" evidence="1">
    <location>
        <begin position="1"/>
        <end position="16"/>
    </location>
</feature>
<dbReference type="InParanoid" id="A0A068TQN8"/>
<dbReference type="Gramene" id="CDO98635">
    <property type="protein sequence ID" value="CDO98635"/>
    <property type="gene ID" value="GSCOC_T00022797001"/>
</dbReference>
<name>A0A068TQN8_COFCA</name>
<proteinExistence type="predicted"/>
<evidence type="ECO:0000313" key="3">
    <source>
        <dbReference type="Proteomes" id="UP000295252"/>
    </source>
</evidence>
<protein>
    <submittedName>
        <fullName evidence="2">Uncharacterized protein</fullName>
    </submittedName>
</protein>
<organism evidence="2 3">
    <name type="scientific">Coffea canephora</name>
    <name type="common">Robusta coffee</name>
    <dbReference type="NCBI Taxonomy" id="49390"/>
    <lineage>
        <taxon>Eukaryota</taxon>
        <taxon>Viridiplantae</taxon>
        <taxon>Streptophyta</taxon>
        <taxon>Embryophyta</taxon>
        <taxon>Tracheophyta</taxon>
        <taxon>Spermatophyta</taxon>
        <taxon>Magnoliopsida</taxon>
        <taxon>eudicotyledons</taxon>
        <taxon>Gunneridae</taxon>
        <taxon>Pentapetalae</taxon>
        <taxon>asterids</taxon>
        <taxon>lamiids</taxon>
        <taxon>Gentianales</taxon>
        <taxon>Rubiaceae</taxon>
        <taxon>Ixoroideae</taxon>
        <taxon>Gardenieae complex</taxon>
        <taxon>Bertiereae - Coffeeae clade</taxon>
        <taxon>Coffeeae</taxon>
        <taxon>Coffea</taxon>
    </lineage>
</organism>